<evidence type="ECO:0000313" key="1">
    <source>
        <dbReference type="EMBL" id="KAB1070309.1"/>
    </source>
</evidence>
<proteinExistence type="predicted"/>
<accession>A0A6N6MKS4</accession>
<dbReference type="Proteomes" id="UP000441523">
    <property type="component" value="Unassembled WGS sequence"/>
</dbReference>
<reference evidence="1 2" key="1">
    <citation type="submission" date="2019-09" db="EMBL/GenBank/DDBJ databases">
        <title>YIM 132548 draft genome.</title>
        <authorList>
            <person name="Jiang L."/>
        </authorList>
    </citation>
    <scope>NUCLEOTIDE SEQUENCE [LARGE SCALE GENOMIC DNA]</scope>
    <source>
        <strain evidence="1 2">YIM 132548</strain>
    </source>
</reference>
<sequence>MAGPPPLLLERLRRRVLSPLFDRLGYDLVPANPDWSHRPLSRREVDTLIAGAARSLAHDLAAAGITLPGTVADIVREFWERIPAAPVRQRRGGSGFNGALQVFVVMRALRPRAVIESGVFRGLTTWVIRQACPEAEIRCFDPDLSGLQYRDGAARYSSGDWSEADLSDLDPAATVAFFDDHVAQGRRVVEARARGIGRLLFDDDAAGHRIHAHGGPAHPTIAMIEAVRNAAPAPGGSEPIRWLRNGRAFEQAVDDALLREAGACIARSHAFDDLHRATGYSPARLTYVALDLEAASRQQEEVQRR</sequence>
<dbReference type="RefSeq" id="WP_150966035.1">
    <property type="nucleotide sequence ID" value="NZ_VZZJ01000029.1"/>
</dbReference>
<protein>
    <submittedName>
        <fullName evidence="1">Uncharacterized protein</fullName>
    </submittedName>
</protein>
<organism evidence="1 2">
    <name type="scientific">Methylobacterium planeticum</name>
    <dbReference type="NCBI Taxonomy" id="2615211"/>
    <lineage>
        <taxon>Bacteria</taxon>
        <taxon>Pseudomonadati</taxon>
        <taxon>Pseudomonadota</taxon>
        <taxon>Alphaproteobacteria</taxon>
        <taxon>Hyphomicrobiales</taxon>
        <taxon>Methylobacteriaceae</taxon>
        <taxon>Methylobacterium</taxon>
    </lineage>
</organism>
<name>A0A6N6MKS4_9HYPH</name>
<comment type="caution">
    <text evidence="1">The sequence shown here is derived from an EMBL/GenBank/DDBJ whole genome shotgun (WGS) entry which is preliminary data.</text>
</comment>
<dbReference type="EMBL" id="VZZJ01000029">
    <property type="protein sequence ID" value="KAB1070309.1"/>
    <property type="molecule type" value="Genomic_DNA"/>
</dbReference>
<evidence type="ECO:0000313" key="2">
    <source>
        <dbReference type="Proteomes" id="UP000441523"/>
    </source>
</evidence>
<dbReference type="AlphaFoldDB" id="A0A6N6MKS4"/>
<keyword evidence="2" id="KW-1185">Reference proteome</keyword>
<gene>
    <name evidence="1" type="ORF">F6X51_23135</name>
</gene>